<dbReference type="EMBL" id="CADEAL010001074">
    <property type="protein sequence ID" value="CAB1428637.1"/>
    <property type="molecule type" value="Genomic_DNA"/>
</dbReference>
<proteinExistence type="predicted"/>
<keyword evidence="2" id="KW-1185">Reference proteome</keyword>
<gene>
    <name evidence="1" type="ORF">PLEPLA_LOCUS16611</name>
</gene>
<evidence type="ECO:0000313" key="1">
    <source>
        <dbReference type="EMBL" id="CAB1428637.1"/>
    </source>
</evidence>
<sequence length="139" mass="15640">MTEFRGMLICSGIKPLYRSGTKDREANISTWRNAARTDETTIWSRGEVTLVWNWTVPRTPSALEASALLAWRHILGGSVIHVHTARGGSPGRRHENTKWETDSVWFLVLFSSSLAEMTRQISSGTPRSHVSQLIYDLVS</sequence>
<comment type="caution">
    <text evidence="1">The sequence shown here is derived from an EMBL/GenBank/DDBJ whole genome shotgun (WGS) entry which is preliminary data.</text>
</comment>
<accession>A0A9N7UDS5</accession>
<dbReference type="Proteomes" id="UP001153269">
    <property type="component" value="Unassembled WGS sequence"/>
</dbReference>
<reference evidence="1" key="1">
    <citation type="submission" date="2020-03" db="EMBL/GenBank/DDBJ databases">
        <authorList>
            <person name="Weist P."/>
        </authorList>
    </citation>
    <scope>NUCLEOTIDE SEQUENCE</scope>
</reference>
<organism evidence="1 2">
    <name type="scientific">Pleuronectes platessa</name>
    <name type="common">European plaice</name>
    <dbReference type="NCBI Taxonomy" id="8262"/>
    <lineage>
        <taxon>Eukaryota</taxon>
        <taxon>Metazoa</taxon>
        <taxon>Chordata</taxon>
        <taxon>Craniata</taxon>
        <taxon>Vertebrata</taxon>
        <taxon>Euteleostomi</taxon>
        <taxon>Actinopterygii</taxon>
        <taxon>Neopterygii</taxon>
        <taxon>Teleostei</taxon>
        <taxon>Neoteleostei</taxon>
        <taxon>Acanthomorphata</taxon>
        <taxon>Carangaria</taxon>
        <taxon>Pleuronectiformes</taxon>
        <taxon>Pleuronectoidei</taxon>
        <taxon>Pleuronectidae</taxon>
        <taxon>Pleuronectes</taxon>
    </lineage>
</organism>
<dbReference type="AlphaFoldDB" id="A0A9N7UDS5"/>
<protein>
    <submittedName>
        <fullName evidence="1">Uncharacterized protein</fullName>
    </submittedName>
</protein>
<evidence type="ECO:0000313" key="2">
    <source>
        <dbReference type="Proteomes" id="UP001153269"/>
    </source>
</evidence>
<name>A0A9N7UDS5_PLEPL</name>